<evidence type="ECO:0000259" key="4">
    <source>
        <dbReference type="Pfam" id="PF07804"/>
    </source>
</evidence>
<accession>A0A3M8Q942</accession>
<gene>
    <name evidence="5" type="ORF">EBI00_07665</name>
</gene>
<dbReference type="PANTHER" id="PTHR37419:SF8">
    <property type="entry name" value="TOXIN YJJJ"/>
    <property type="match status" value="1"/>
</dbReference>
<keyword evidence="2" id="KW-0808">Transferase</keyword>
<dbReference type="Gene3D" id="1.10.1070.20">
    <property type="match status" value="1"/>
</dbReference>
<dbReference type="InterPro" id="IPR012893">
    <property type="entry name" value="HipA-like_C"/>
</dbReference>
<name>A0A3M8Q942_9GAMM</name>
<dbReference type="Proteomes" id="UP000280507">
    <property type="component" value="Unassembled WGS sequence"/>
</dbReference>
<keyword evidence="3" id="KW-0418">Kinase</keyword>
<dbReference type="InterPro" id="IPR052028">
    <property type="entry name" value="HipA_Ser/Thr_kinase"/>
</dbReference>
<dbReference type="AlphaFoldDB" id="A0A3M8Q942"/>
<organism evidence="5 6">
    <name type="scientific">Marinomonas hwangdonensis</name>
    <dbReference type="NCBI Taxonomy" id="1053647"/>
    <lineage>
        <taxon>Bacteria</taxon>
        <taxon>Pseudomonadati</taxon>
        <taxon>Pseudomonadota</taxon>
        <taxon>Gammaproteobacteria</taxon>
        <taxon>Oceanospirillales</taxon>
        <taxon>Oceanospirillaceae</taxon>
        <taxon>Marinomonas</taxon>
    </lineage>
</organism>
<keyword evidence="6" id="KW-1185">Reference proteome</keyword>
<evidence type="ECO:0000256" key="2">
    <source>
        <dbReference type="ARBA" id="ARBA00022679"/>
    </source>
</evidence>
<dbReference type="GO" id="GO:0004674">
    <property type="term" value="F:protein serine/threonine kinase activity"/>
    <property type="evidence" value="ECO:0007669"/>
    <property type="project" value="TreeGrafter"/>
</dbReference>
<feature type="domain" description="HipA-like C-terminal" evidence="4">
    <location>
        <begin position="180"/>
        <end position="390"/>
    </location>
</feature>
<comment type="caution">
    <text evidence="5">The sequence shown here is derived from an EMBL/GenBank/DDBJ whole genome shotgun (WGS) entry which is preliminary data.</text>
</comment>
<evidence type="ECO:0000256" key="3">
    <source>
        <dbReference type="ARBA" id="ARBA00022777"/>
    </source>
</evidence>
<evidence type="ECO:0000313" key="6">
    <source>
        <dbReference type="Proteomes" id="UP000280507"/>
    </source>
</evidence>
<sequence>MSRSIYVYAHWHTMPQPELVGMLETDLVRGVEVYRFSYDENWLTSPFAMQIDPQLQLFRGDQFNNDARNFRAFLDSCPDRWGRLLMQRREAVLARREQRQIRRLNDSDYLLGVHDAYRMGALRFKLSKDGPFLDNDQQLATPPMSSLRELEHAVSQIEQDPDVDNPDYLKWLFMLISPGSSLGGARPKACVMDGEELWLAKFPSRYDNHDIGAWEYLVYRMAVDAGVNMAPCKILQFNSPHHTFLTKRFDREGETRHHFSSAMTQLGYYDGDAGASYLELAQFLMEQGANTRADLAQLWRRLAFNIMVRNSDDHLRNHGFILAEEGSGWRLSPAYDINISIGATGLHLNIDEYSNELNLDLALEVAPYFQLSATEAKQILSKLQSVVSHWQDYANEIGINRQEQQILERVFN</sequence>
<dbReference type="EMBL" id="RIZG01000003">
    <property type="protein sequence ID" value="RNF51754.1"/>
    <property type="molecule type" value="Genomic_DNA"/>
</dbReference>
<evidence type="ECO:0000256" key="1">
    <source>
        <dbReference type="ARBA" id="ARBA00010164"/>
    </source>
</evidence>
<evidence type="ECO:0000313" key="5">
    <source>
        <dbReference type="EMBL" id="RNF51754.1"/>
    </source>
</evidence>
<dbReference type="GO" id="GO:0005829">
    <property type="term" value="C:cytosol"/>
    <property type="evidence" value="ECO:0007669"/>
    <property type="project" value="TreeGrafter"/>
</dbReference>
<comment type="similarity">
    <text evidence="1">Belongs to the HipA Ser/Thr kinase family.</text>
</comment>
<dbReference type="Pfam" id="PF07804">
    <property type="entry name" value="HipA_C"/>
    <property type="match status" value="1"/>
</dbReference>
<proteinExistence type="inferred from homology"/>
<protein>
    <submittedName>
        <fullName evidence="5">Type II toxin-antitoxin system HipA family toxin</fullName>
    </submittedName>
</protein>
<dbReference type="OrthoDB" id="9805913at2"/>
<dbReference type="RefSeq" id="WP_123095322.1">
    <property type="nucleotide sequence ID" value="NZ_RIZG01000003.1"/>
</dbReference>
<reference evidence="5 6" key="1">
    <citation type="journal article" date="2012" name="Int. J. Syst. Evol. Microbiol.">
        <title>Marinomonas hwangdonensis sp. nov., isolated from seawater.</title>
        <authorList>
            <person name="Jung Y.T."/>
            <person name="Oh T.K."/>
            <person name="Yoon J.H."/>
        </authorList>
    </citation>
    <scope>NUCLEOTIDE SEQUENCE [LARGE SCALE GENOMIC DNA]</scope>
    <source>
        <strain evidence="5 6">HDW-15</strain>
    </source>
</reference>
<dbReference type="PANTHER" id="PTHR37419">
    <property type="entry name" value="SERINE/THREONINE-PROTEIN KINASE TOXIN HIPA"/>
    <property type="match status" value="1"/>
</dbReference>